<dbReference type="InterPro" id="IPR011055">
    <property type="entry name" value="Dup_hybrid_motif"/>
</dbReference>
<keyword evidence="4" id="KW-0449">Lipoprotein</keyword>
<dbReference type="Pfam" id="PF01551">
    <property type="entry name" value="Peptidase_M23"/>
    <property type="match status" value="1"/>
</dbReference>
<dbReference type="SUPFAM" id="SSF51261">
    <property type="entry name" value="Duplicated hybrid motif"/>
    <property type="match status" value="1"/>
</dbReference>
<organism evidence="4 5">
    <name type="scientific">Moritella viscosa</name>
    <dbReference type="NCBI Taxonomy" id="80854"/>
    <lineage>
        <taxon>Bacteria</taxon>
        <taxon>Pseudomonadati</taxon>
        <taxon>Pseudomonadota</taxon>
        <taxon>Gammaproteobacteria</taxon>
        <taxon>Alteromonadales</taxon>
        <taxon>Moritellaceae</taxon>
        <taxon>Moritella</taxon>
    </lineage>
</organism>
<reference evidence="4 5" key="1">
    <citation type="submission" date="2016-11" db="EMBL/GenBank/DDBJ databases">
        <authorList>
            <person name="Klemetsen T."/>
        </authorList>
    </citation>
    <scope>NUCLEOTIDE SEQUENCE [LARGE SCALE GENOMIC DNA]</scope>
    <source>
        <strain evidence="4">MT 2528</strain>
    </source>
</reference>
<dbReference type="InterPro" id="IPR016047">
    <property type="entry name" value="M23ase_b-sheet_dom"/>
</dbReference>
<dbReference type="PANTHER" id="PTHR21666">
    <property type="entry name" value="PEPTIDASE-RELATED"/>
    <property type="match status" value="1"/>
</dbReference>
<evidence type="ECO:0000256" key="1">
    <source>
        <dbReference type="ARBA" id="ARBA00038420"/>
    </source>
</evidence>
<proteinExistence type="inferred from homology"/>
<name>A0ABY1HAR9_9GAMM</name>
<evidence type="ECO:0000256" key="2">
    <source>
        <dbReference type="SAM" id="MobiDB-lite"/>
    </source>
</evidence>
<keyword evidence="5" id="KW-1185">Reference proteome</keyword>
<gene>
    <name evidence="4" type="ORF">MT2528_0158</name>
</gene>
<dbReference type="InterPro" id="IPR036779">
    <property type="entry name" value="LysM_dom_sf"/>
</dbReference>
<feature type="compositionally biased region" description="Basic residues" evidence="2">
    <location>
        <begin position="180"/>
        <end position="192"/>
    </location>
</feature>
<dbReference type="Gene3D" id="3.10.350.10">
    <property type="entry name" value="LysM domain"/>
    <property type="match status" value="1"/>
</dbReference>
<accession>A0ABY1HAR9</accession>
<dbReference type="PROSITE" id="PS51782">
    <property type="entry name" value="LYSM"/>
    <property type="match status" value="1"/>
</dbReference>
<evidence type="ECO:0000259" key="3">
    <source>
        <dbReference type="PROSITE" id="PS51782"/>
    </source>
</evidence>
<dbReference type="Gene3D" id="2.70.70.10">
    <property type="entry name" value="Glucose Permease (Domain IIA)"/>
    <property type="match status" value="1"/>
</dbReference>
<dbReference type="RefSeq" id="WP_244534087.1">
    <property type="nucleotide sequence ID" value="NZ_CAWQZC010000077.1"/>
</dbReference>
<dbReference type="EMBL" id="FPLJ01000005">
    <property type="protein sequence ID" value="SGY81978.1"/>
    <property type="molecule type" value="Genomic_DNA"/>
</dbReference>
<dbReference type="CDD" id="cd00118">
    <property type="entry name" value="LysM"/>
    <property type="match status" value="1"/>
</dbReference>
<feature type="domain" description="LysM" evidence="3">
    <location>
        <begin position="59"/>
        <end position="103"/>
    </location>
</feature>
<evidence type="ECO:0000313" key="5">
    <source>
        <dbReference type="Proteomes" id="UP000182660"/>
    </source>
</evidence>
<evidence type="ECO:0000313" key="4">
    <source>
        <dbReference type="EMBL" id="SGY81978.1"/>
    </source>
</evidence>
<protein>
    <submittedName>
        <fullName evidence="4">Hypothetical lipoprotein NlpD</fullName>
    </submittedName>
</protein>
<dbReference type="InterPro" id="IPR050570">
    <property type="entry name" value="Cell_wall_metabolism_enzyme"/>
</dbReference>
<sequence length="321" mass="35534">MTISNWHLRNIRRYHLWPCIALVFFLVQLAGCSTANRSPAPVTSVQGYKTELKSTISTSTYRVKKGDTLYAIAWRSNQDFKYLAALNKIPKSFQIYPGQLLKLKGKIPPSSYRKPKLVTVVKTSRTKTSIKAPTRPLAKPVPIKTVTAKVTPPVKVKAPVKAKPVVAKVSKAKPVVAKVSKSKPKPKPKPKQVVRNNKLSWAWPTSGKLISTYSSSKSGQQGINIGGSLGRNVLASESGRVVYSGNGLRGYGNLIIIKHNDDYLSAYAYNKKLLVKEQQWVKAGQKIASMGNTGPNSGAELYFEIRYRGKPVNPMRYLPKR</sequence>
<dbReference type="GeneID" id="61293888"/>
<dbReference type="SMART" id="SM00257">
    <property type="entry name" value="LysM"/>
    <property type="match status" value="1"/>
</dbReference>
<feature type="region of interest" description="Disordered" evidence="2">
    <location>
        <begin position="177"/>
        <end position="197"/>
    </location>
</feature>
<dbReference type="InterPro" id="IPR018392">
    <property type="entry name" value="LysM"/>
</dbReference>
<dbReference type="CDD" id="cd12797">
    <property type="entry name" value="M23_peptidase"/>
    <property type="match status" value="1"/>
</dbReference>
<comment type="similarity">
    <text evidence="1">Belongs to the E.coli NlpD/Haemophilus LppB family.</text>
</comment>
<dbReference type="Pfam" id="PF01476">
    <property type="entry name" value="LysM"/>
    <property type="match status" value="1"/>
</dbReference>
<dbReference type="PANTHER" id="PTHR21666:SF263">
    <property type="entry name" value="MUREIN HYDROLASE ACTIVATOR NLPD"/>
    <property type="match status" value="1"/>
</dbReference>
<comment type="caution">
    <text evidence="4">The sequence shown here is derived from an EMBL/GenBank/DDBJ whole genome shotgun (WGS) entry which is preliminary data.</text>
</comment>
<dbReference type="Proteomes" id="UP000182660">
    <property type="component" value="Unassembled WGS sequence"/>
</dbReference>